<evidence type="ECO:0000313" key="2">
    <source>
        <dbReference type="Proteomes" id="UP001596152"/>
    </source>
</evidence>
<gene>
    <name evidence="1" type="ORF">ACFPIE_03230</name>
</gene>
<proteinExistence type="predicted"/>
<accession>A0ABW0FN13</accession>
<evidence type="ECO:0000313" key="1">
    <source>
        <dbReference type="EMBL" id="MFC5342911.1"/>
    </source>
</evidence>
<protein>
    <recommendedName>
        <fullName evidence="3">YubB ferredoxin-like domain-containing protein</fullName>
    </recommendedName>
</protein>
<reference evidence="2" key="1">
    <citation type="journal article" date="2019" name="Int. J. Syst. Evol. Microbiol.">
        <title>The Global Catalogue of Microorganisms (GCM) 10K type strain sequencing project: providing services to taxonomists for standard genome sequencing and annotation.</title>
        <authorList>
            <consortium name="The Broad Institute Genomics Platform"/>
            <consortium name="The Broad Institute Genome Sequencing Center for Infectious Disease"/>
            <person name="Wu L."/>
            <person name="Ma J."/>
        </authorList>
    </citation>
    <scope>NUCLEOTIDE SEQUENCE [LARGE SCALE GENOMIC DNA]</scope>
    <source>
        <strain evidence="2">JCM 12125</strain>
    </source>
</reference>
<name>A0ABW0FN13_9CAUL</name>
<sequence length="166" mass="17787">MGNRVSARITIGGRVPADQVDNLCEAIEDEALGPSWDEGFDSREALLAHLRAGKDGADLYANEVNGGEFDILQAFCAAQGLVYQLTYDGYPGEWGPATRLRHADGTEESCALDSDGDAVIGRFELTVQGFASVDEIHAYLERFERFRPGRLILGDEHGAGDGGGAP</sequence>
<dbReference type="EMBL" id="JBHSLF010000006">
    <property type="protein sequence ID" value="MFC5342911.1"/>
    <property type="molecule type" value="Genomic_DNA"/>
</dbReference>
<dbReference type="Proteomes" id="UP001596152">
    <property type="component" value="Unassembled WGS sequence"/>
</dbReference>
<organism evidence="1 2">
    <name type="scientific">Brevundimonas staleyi</name>
    <dbReference type="NCBI Taxonomy" id="74326"/>
    <lineage>
        <taxon>Bacteria</taxon>
        <taxon>Pseudomonadati</taxon>
        <taxon>Pseudomonadota</taxon>
        <taxon>Alphaproteobacteria</taxon>
        <taxon>Caulobacterales</taxon>
        <taxon>Caulobacteraceae</taxon>
        <taxon>Brevundimonas</taxon>
    </lineage>
</organism>
<keyword evidence="2" id="KW-1185">Reference proteome</keyword>
<dbReference type="RefSeq" id="WP_374039561.1">
    <property type="nucleotide sequence ID" value="NZ_CP169083.1"/>
</dbReference>
<evidence type="ECO:0008006" key="3">
    <source>
        <dbReference type="Google" id="ProtNLM"/>
    </source>
</evidence>
<comment type="caution">
    <text evidence="1">The sequence shown here is derived from an EMBL/GenBank/DDBJ whole genome shotgun (WGS) entry which is preliminary data.</text>
</comment>